<evidence type="ECO:0000256" key="3">
    <source>
        <dbReference type="ARBA" id="ARBA00023163"/>
    </source>
</evidence>
<sequence>MPGSSDDITRILKAGPDGRRDVLPLVYEELRAIARRRMRLERANHTLQATALVHEAYGKLLNDDLPSWEDRREFYAAAARAMQRVLIDHARKHQSEKRGGRHLQVTLGVPEAPVPMDSDRIVALGDALATLAREDDRAAEVARLRFLVGLTVEETARTMGMSERNVAREWSFARARLTSLIHEQGA</sequence>
<dbReference type="Gene3D" id="1.10.10.10">
    <property type="entry name" value="Winged helix-like DNA-binding domain superfamily/Winged helix DNA-binding domain"/>
    <property type="match status" value="1"/>
</dbReference>
<accession>A0A518ESX1</accession>
<keyword evidence="6" id="KW-1185">Reference proteome</keyword>
<dbReference type="Proteomes" id="UP000320390">
    <property type="component" value="Chromosome"/>
</dbReference>
<dbReference type="InterPro" id="IPR036388">
    <property type="entry name" value="WH-like_DNA-bd_sf"/>
</dbReference>
<evidence type="ECO:0000313" key="6">
    <source>
        <dbReference type="Proteomes" id="UP000320390"/>
    </source>
</evidence>
<feature type="domain" description="RNA polymerase sigma-70 ECF-like HTH" evidence="4">
    <location>
        <begin position="7"/>
        <end position="178"/>
    </location>
</feature>
<keyword evidence="3" id="KW-0804">Transcription</keyword>
<keyword evidence="2" id="KW-0731">Sigma factor</keyword>
<dbReference type="PANTHER" id="PTHR43133:SF39">
    <property type="entry name" value="SIMILAR TO RNA POLYMERASE SIGMA-E FACTOR"/>
    <property type="match status" value="1"/>
</dbReference>
<dbReference type="InterPro" id="IPR011517">
    <property type="entry name" value="RNA_pol_sigma70_ECF-like"/>
</dbReference>
<name>A0A518ESX1_9BACT</name>
<dbReference type="NCBIfam" id="TIGR02999">
    <property type="entry name" value="Sig-70_X6"/>
    <property type="match status" value="1"/>
</dbReference>
<gene>
    <name evidence="5" type="ORF">Poly30_27100</name>
</gene>
<evidence type="ECO:0000256" key="2">
    <source>
        <dbReference type="ARBA" id="ARBA00023082"/>
    </source>
</evidence>
<evidence type="ECO:0000313" key="5">
    <source>
        <dbReference type="EMBL" id="QDV07191.1"/>
    </source>
</evidence>
<dbReference type="OrthoDB" id="278371at2"/>
<dbReference type="RefSeq" id="WP_145198037.1">
    <property type="nucleotide sequence ID" value="NZ_CP036434.1"/>
</dbReference>
<dbReference type="InterPro" id="IPR013324">
    <property type="entry name" value="RNA_pol_sigma_r3/r4-like"/>
</dbReference>
<dbReference type="InterPro" id="IPR014284">
    <property type="entry name" value="RNA_pol_sigma-70_dom"/>
</dbReference>
<dbReference type="AlphaFoldDB" id="A0A518ESX1"/>
<dbReference type="InterPro" id="IPR039425">
    <property type="entry name" value="RNA_pol_sigma-70-like"/>
</dbReference>
<organism evidence="5 6">
    <name type="scientific">Saltatorellus ferox</name>
    <dbReference type="NCBI Taxonomy" id="2528018"/>
    <lineage>
        <taxon>Bacteria</taxon>
        <taxon>Pseudomonadati</taxon>
        <taxon>Planctomycetota</taxon>
        <taxon>Planctomycetia</taxon>
        <taxon>Planctomycetia incertae sedis</taxon>
        <taxon>Saltatorellus</taxon>
    </lineage>
</organism>
<evidence type="ECO:0000256" key="1">
    <source>
        <dbReference type="ARBA" id="ARBA00023015"/>
    </source>
</evidence>
<dbReference type="GO" id="GO:0006352">
    <property type="term" value="P:DNA-templated transcription initiation"/>
    <property type="evidence" value="ECO:0007669"/>
    <property type="project" value="InterPro"/>
</dbReference>
<dbReference type="GO" id="GO:0016987">
    <property type="term" value="F:sigma factor activity"/>
    <property type="evidence" value="ECO:0007669"/>
    <property type="project" value="UniProtKB-KW"/>
</dbReference>
<reference evidence="5 6" key="1">
    <citation type="submission" date="2019-02" db="EMBL/GenBank/DDBJ databases">
        <title>Deep-cultivation of Planctomycetes and their phenomic and genomic characterization uncovers novel biology.</title>
        <authorList>
            <person name="Wiegand S."/>
            <person name="Jogler M."/>
            <person name="Boedeker C."/>
            <person name="Pinto D."/>
            <person name="Vollmers J."/>
            <person name="Rivas-Marin E."/>
            <person name="Kohn T."/>
            <person name="Peeters S.H."/>
            <person name="Heuer A."/>
            <person name="Rast P."/>
            <person name="Oberbeckmann S."/>
            <person name="Bunk B."/>
            <person name="Jeske O."/>
            <person name="Meyerdierks A."/>
            <person name="Storesund J.E."/>
            <person name="Kallscheuer N."/>
            <person name="Luecker S."/>
            <person name="Lage O.M."/>
            <person name="Pohl T."/>
            <person name="Merkel B.J."/>
            <person name="Hornburger P."/>
            <person name="Mueller R.-W."/>
            <person name="Bruemmer F."/>
            <person name="Labrenz M."/>
            <person name="Spormann A.M."/>
            <person name="Op den Camp H."/>
            <person name="Overmann J."/>
            <person name="Amann R."/>
            <person name="Jetten M.S.M."/>
            <person name="Mascher T."/>
            <person name="Medema M.H."/>
            <person name="Devos D.P."/>
            <person name="Kaster A.-K."/>
            <person name="Ovreas L."/>
            <person name="Rohde M."/>
            <person name="Galperin M.Y."/>
            <person name="Jogler C."/>
        </authorList>
    </citation>
    <scope>NUCLEOTIDE SEQUENCE [LARGE SCALE GENOMIC DNA]</scope>
    <source>
        <strain evidence="5 6">Poly30</strain>
    </source>
</reference>
<protein>
    <submittedName>
        <fullName evidence="5">ECF sigma factor</fullName>
    </submittedName>
</protein>
<keyword evidence="1" id="KW-0805">Transcription regulation</keyword>
<dbReference type="SUPFAM" id="SSF88659">
    <property type="entry name" value="Sigma3 and sigma4 domains of RNA polymerase sigma factors"/>
    <property type="match status" value="1"/>
</dbReference>
<dbReference type="Pfam" id="PF07638">
    <property type="entry name" value="Sigma70_ECF"/>
    <property type="match status" value="1"/>
</dbReference>
<evidence type="ECO:0000259" key="4">
    <source>
        <dbReference type="Pfam" id="PF07638"/>
    </source>
</evidence>
<dbReference type="PANTHER" id="PTHR43133">
    <property type="entry name" value="RNA POLYMERASE ECF-TYPE SIGMA FACTO"/>
    <property type="match status" value="1"/>
</dbReference>
<proteinExistence type="predicted"/>
<dbReference type="EMBL" id="CP036434">
    <property type="protein sequence ID" value="QDV07191.1"/>
    <property type="molecule type" value="Genomic_DNA"/>
</dbReference>
<dbReference type="InterPro" id="IPR053812">
    <property type="entry name" value="HTH_Sigma70_ECF-like"/>
</dbReference>
<dbReference type="NCBIfam" id="TIGR02937">
    <property type="entry name" value="sigma70-ECF"/>
    <property type="match status" value="1"/>
</dbReference>